<evidence type="ECO:0000313" key="12">
    <source>
        <dbReference type="Proteomes" id="UP000237144"/>
    </source>
</evidence>
<dbReference type="PANTHER" id="PTHR14398">
    <property type="entry name" value="RNA RECOGNITION RRM/RNP DOMAIN"/>
    <property type="match status" value="1"/>
</dbReference>
<evidence type="ECO:0000313" key="11">
    <source>
        <dbReference type="EMBL" id="POY70140.1"/>
    </source>
</evidence>
<proteinExistence type="predicted"/>
<keyword evidence="2 7" id="KW-0863">Zinc-finger</keyword>
<feature type="domain" description="RRM" evidence="9">
    <location>
        <begin position="235"/>
        <end position="307"/>
    </location>
</feature>
<dbReference type="Pfam" id="PF01480">
    <property type="entry name" value="PWI"/>
    <property type="match status" value="1"/>
</dbReference>
<evidence type="ECO:0008006" key="13">
    <source>
        <dbReference type="Google" id="ProtNLM"/>
    </source>
</evidence>
<feature type="compositionally biased region" description="Low complexity" evidence="8">
    <location>
        <begin position="332"/>
        <end position="356"/>
    </location>
</feature>
<evidence type="ECO:0000259" key="9">
    <source>
        <dbReference type="PROSITE" id="PS50102"/>
    </source>
</evidence>
<feature type="region of interest" description="Disordered" evidence="8">
    <location>
        <begin position="411"/>
        <end position="462"/>
    </location>
</feature>
<keyword evidence="1 7" id="KW-0479">Metal-binding</keyword>
<feature type="region of interest" description="Disordered" evidence="8">
    <location>
        <begin position="306"/>
        <end position="387"/>
    </location>
</feature>
<name>A0A2S5B030_9BASI</name>
<keyword evidence="4 6" id="KW-0694">RNA-binding</keyword>
<dbReference type="InterPro" id="IPR000571">
    <property type="entry name" value="Znf_CCCH"/>
</dbReference>
<dbReference type="PROSITE" id="PS50102">
    <property type="entry name" value="RRM"/>
    <property type="match status" value="1"/>
</dbReference>
<dbReference type="InterPro" id="IPR035979">
    <property type="entry name" value="RBD_domain_sf"/>
</dbReference>
<dbReference type="STRING" id="741276.A0A2S5B030"/>
<evidence type="ECO:0000256" key="7">
    <source>
        <dbReference type="PROSITE-ProRule" id="PRU00723"/>
    </source>
</evidence>
<keyword evidence="12" id="KW-1185">Reference proteome</keyword>
<dbReference type="EMBL" id="PJQD01000141">
    <property type="protein sequence ID" value="POY70140.1"/>
    <property type="molecule type" value="Genomic_DNA"/>
</dbReference>
<dbReference type="InterPro" id="IPR045137">
    <property type="entry name" value="RBM26/27"/>
</dbReference>
<keyword evidence="3 7" id="KW-0862">Zinc</keyword>
<feature type="region of interest" description="Disordered" evidence="8">
    <location>
        <begin position="526"/>
        <end position="550"/>
    </location>
</feature>
<feature type="region of interest" description="Disordered" evidence="8">
    <location>
        <begin position="82"/>
        <end position="138"/>
    </location>
</feature>
<dbReference type="InterPro" id="IPR012677">
    <property type="entry name" value="Nucleotide-bd_a/b_plait_sf"/>
</dbReference>
<dbReference type="InterPro" id="IPR036855">
    <property type="entry name" value="Znf_CCCH_sf"/>
</dbReference>
<dbReference type="SMART" id="SM00356">
    <property type="entry name" value="ZnF_C3H1"/>
    <property type="match status" value="1"/>
</dbReference>
<dbReference type="InterPro" id="IPR000504">
    <property type="entry name" value="RRM_dom"/>
</dbReference>
<dbReference type="GO" id="GO:0003723">
    <property type="term" value="F:RNA binding"/>
    <property type="evidence" value="ECO:0007669"/>
    <property type="project" value="UniProtKB-UniRule"/>
</dbReference>
<dbReference type="AlphaFoldDB" id="A0A2S5B030"/>
<sequence length="550" mass="58832">MRVSFDPEATKRWLIQALDPISDAEPALLADFILALLANDVADINELRKNCVDQLVDFLEDNTAPFVDALLHYLDSPRDAGAPLPYGNGRADAAGPHGGDDAAMRDRKRPRSPQPPSMMPHQQGQPFKQPRITPNPFLFPPPMGMAYPGAPPFPGGPGGPMQGAPLQPCRDYHFRGYCPRGATCPYQHDAAPANGLPPAAPMAAAIGVPGRPAPRRMPPPRQGHAINRPPRGATRSIRVEHIPPACANEAALRQFFNPFGKIAAVNVDLNTCTALVAFSEPSEAERALASPQPIFGNRFVRTYRTQEEPQMPPAPAPAEDAQMSESAPTGGEAPSPAPISDAAAEAASRRAASAAEAKAKASERAEQLEANSARQKEVLSQLDGADKEQKRALLREMRILTAEAEKLLREAKEAAAAPSGPEDARARLERLRKEASALGLPSAGGSPYRTSRPYARPERDPKRFRLDLRSKRVVAEPVTDASLGELQTHFETYGTVRSLGAKDGSSAYAFEFDSREAAEQALAAGAPTVGGEPVQLRWDNEPASNGSAAA</sequence>
<evidence type="ECO:0000256" key="1">
    <source>
        <dbReference type="ARBA" id="ARBA00022723"/>
    </source>
</evidence>
<accession>A0A2S5B030</accession>
<evidence type="ECO:0000259" key="10">
    <source>
        <dbReference type="PROSITE" id="PS50103"/>
    </source>
</evidence>
<dbReference type="PROSITE" id="PS50103">
    <property type="entry name" value="ZF_C3H1"/>
    <property type="match status" value="1"/>
</dbReference>
<dbReference type="Pfam" id="PF00076">
    <property type="entry name" value="RRM_1"/>
    <property type="match status" value="1"/>
</dbReference>
<dbReference type="Gene3D" id="3.30.70.330">
    <property type="match status" value="1"/>
</dbReference>
<feature type="zinc finger region" description="C3H1-type" evidence="7">
    <location>
        <begin position="163"/>
        <end position="191"/>
    </location>
</feature>
<organism evidence="11 12">
    <name type="scientific">Rhodotorula taiwanensis</name>
    <dbReference type="NCBI Taxonomy" id="741276"/>
    <lineage>
        <taxon>Eukaryota</taxon>
        <taxon>Fungi</taxon>
        <taxon>Dikarya</taxon>
        <taxon>Basidiomycota</taxon>
        <taxon>Pucciniomycotina</taxon>
        <taxon>Microbotryomycetes</taxon>
        <taxon>Sporidiobolales</taxon>
        <taxon>Sporidiobolaceae</taxon>
        <taxon>Rhodotorula</taxon>
    </lineage>
</organism>
<dbReference type="GO" id="GO:0008270">
    <property type="term" value="F:zinc ion binding"/>
    <property type="evidence" value="ECO:0007669"/>
    <property type="project" value="UniProtKB-KW"/>
</dbReference>
<gene>
    <name evidence="11" type="ORF">BMF94_6861</name>
</gene>
<dbReference type="OrthoDB" id="443401at2759"/>
<dbReference type="InterPro" id="IPR002483">
    <property type="entry name" value="PWI_dom"/>
</dbReference>
<protein>
    <recommendedName>
        <fullName evidence="13">C3H1-type domain-containing protein</fullName>
    </recommendedName>
</protein>
<dbReference type="PANTHER" id="PTHR14398:SF0">
    <property type="entry name" value="ZINC FINGER PROTEIN SWM"/>
    <property type="match status" value="1"/>
</dbReference>
<dbReference type="GO" id="GO:0005634">
    <property type="term" value="C:nucleus"/>
    <property type="evidence" value="ECO:0007669"/>
    <property type="project" value="TreeGrafter"/>
</dbReference>
<evidence type="ECO:0000256" key="5">
    <source>
        <dbReference type="ARBA" id="ARBA00043866"/>
    </source>
</evidence>
<evidence type="ECO:0000256" key="4">
    <source>
        <dbReference type="ARBA" id="ARBA00022884"/>
    </source>
</evidence>
<evidence type="ECO:0000256" key="6">
    <source>
        <dbReference type="PROSITE-ProRule" id="PRU00176"/>
    </source>
</evidence>
<dbReference type="SUPFAM" id="SSF90229">
    <property type="entry name" value="CCCH zinc finger"/>
    <property type="match status" value="1"/>
</dbReference>
<reference evidence="11 12" key="1">
    <citation type="journal article" date="2018" name="Front. Microbiol.">
        <title>Prospects for Fungal Bioremediation of Acidic Radioactive Waste Sites: Characterization and Genome Sequence of Rhodotorula taiwanensis MD1149.</title>
        <authorList>
            <person name="Tkavc R."/>
            <person name="Matrosova V.Y."/>
            <person name="Grichenko O.E."/>
            <person name="Gostincar C."/>
            <person name="Volpe R.P."/>
            <person name="Klimenkova P."/>
            <person name="Gaidamakova E.K."/>
            <person name="Zhou C.E."/>
            <person name="Stewart B.J."/>
            <person name="Lyman M.G."/>
            <person name="Malfatti S.A."/>
            <person name="Rubinfeld B."/>
            <person name="Courtot M."/>
            <person name="Singh J."/>
            <person name="Dalgard C.L."/>
            <person name="Hamilton T."/>
            <person name="Frey K.G."/>
            <person name="Gunde-Cimerman N."/>
            <person name="Dugan L."/>
            <person name="Daly M.J."/>
        </authorList>
    </citation>
    <scope>NUCLEOTIDE SEQUENCE [LARGE SCALE GENOMIC DNA]</scope>
    <source>
        <strain evidence="11 12">MD1149</strain>
    </source>
</reference>
<feature type="domain" description="C3H1-type" evidence="10">
    <location>
        <begin position="163"/>
        <end position="191"/>
    </location>
</feature>
<comment type="function">
    <text evidence="5">May be involved in the turnover of nuclear polyadenylated (pA+) RNA.</text>
</comment>
<dbReference type="Proteomes" id="UP000237144">
    <property type="component" value="Unassembled WGS sequence"/>
</dbReference>
<comment type="caution">
    <text evidence="11">The sequence shown here is derived from an EMBL/GenBank/DDBJ whole genome shotgun (WGS) entry which is preliminary data.</text>
</comment>
<feature type="compositionally biased region" description="Basic and acidic residues" evidence="8">
    <location>
        <begin position="422"/>
        <end position="435"/>
    </location>
</feature>
<evidence type="ECO:0000256" key="3">
    <source>
        <dbReference type="ARBA" id="ARBA00022833"/>
    </source>
</evidence>
<feature type="compositionally biased region" description="Basic and acidic residues" evidence="8">
    <location>
        <begin position="357"/>
        <end position="367"/>
    </location>
</feature>
<evidence type="ECO:0000256" key="2">
    <source>
        <dbReference type="ARBA" id="ARBA00022771"/>
    </source>
</evidence>
<dbReference type="SMART" id="SM00360">
    <property type="entry name" value="RRM"/>
    <property type="match status" value="2"/>
</dbReference>
<dbReference type="SUPFAM" id="SSF54928">
    <property type="entry name" value="RNA-binding domain, RBD"/>
    <property type="match status" value="1"/>
</dbReference>
<evidence type="ECO:0000256" key="8">
    <source>
        <dbReference type="SAM" id="MobiDB-lite"/>
    </source>
</evidence>